<dbReference type="SMART" id="SM00267">
    <property type="entry name" value="GGDEF"/>
    <property type="match status" value="1"/>
</dbReference>
<dbReference type="PANTHER" id="PTHR45138:SF9">
    <property type="entry name" value="DIGUANYLATE CYCLASE DGCM-RELATED"/>
    <property type="match status" value="1"/>
</dbReference>
<dbReference type="PANTHER" id="PTHR45138">
    <property type="entry name" value="REGULATORY COMPONENTS OF SENSORY TRANSDUCTION SYSTEM"/>
    <property type="match status" value="1"/>
</dbReference>
<evidence type="ECO:0000256" key="2">
    <source>
        <dbReference type="ARBA" id="ARBA00034247"/>
    </source>
</evidence>
<comment type="caution">
    <text evidence="4">The sequence shown here is derived from an EMBL/GenBank/DDBJ whole genome shotgun (WGS) entry which is preliminary data.</text>
</comment>
<organism evidence="4 5">
    <name type="scientific">Thiobacter aerophilum</name>
    <dbReference type="NCBI Taxonomy" id="3121275"/>
    <lineage>
        <taxon>Bacteria</taxon>
        <taxon>Pseudomonadati</taxon>
        <taxon>Pseudomonadota</taxon>
        <taxon>Betaproteobacteria</taxon>
        <taxon>Burkholderiales</taxon>
        <taxon>Thiobacteraceae</taxon>
        <taxon>Thiobacter</taxon>
    </lineage>
</organism>
<dbReference type="Gene3D" id="3.30.70.270">
    <property type="match status" value="1"/>
</dbReference>
<evidence type="ECO:0000259" key="3">
    <source>
        <dbReference type="PROSITE" id="PS50887"/>
    </source>
</evidence>
<dbReference type="InterPro" id="IPR000160">
    <property type="entry name" value="GGDEF_dom"/>
</dbReference>
<keyword evidence="5" id="KW-1185">Reference proteome</keyword>
<dbReference type="Proteomes" id="UP001482231">
    <property type="component" value="Unassembled WGS sequence"/>
</dbReference>
<dbReference type="EC" id="2.7.7.65" evidence="1"/>
<accession>A0ABV0EEE5</accession>
<dbReference type="CDD" id="cd01949">
    <property type="entry name" value="GGDEF"/>
    <property type="match status" value="1"/>
</dbReference>
<dbReference type="Pfam" id="PF00990">
    <property type="entry name" value="GGDEF"/>
    <property type="match status" value="1"/>
</dbReference>
<protein>
    <recommendedName>
        <fullName evidence="1">diguanylate cyclase</fullName>
        <ecNumber evidence="1">2.7.7.65</ecNumber>
    </recommendedName>
</protein>
<sequence length="307" mass="33587">MSPPSVADLARATLLALAERQLPATPENYARVYAEMAGKPATASQQPLSHASSNIVAMVRQLVDRIIHRTASLSEELQARNADIRGTVDELGSAEEKELILRLAQAITEKADLIHLSVVQTQNELAATRSTLERMGCELSETRQSLLEDALTGAQNRRGMDALLMREVARVRRHGGRLTVAMIDIDHFKEVNDRFGHDAGDALLAHIGMVARSVLRESDALVRYGGEEFLLILPDADIQGAGFVVDRLREMIARSPLLYDQHPIAITFSCGIACLAEGENGHSLVLRADRALYDAKRAGRNCTHIAN</sequence>
<keyword evidence="4" id="KW-0548">Nucleotidyltransferase</keyword>
<dbReference type="InterPro" id="IPR043128">
    <property type="entry name" value="Rev_trsase/Diguanyl_cyclase"/>
</dbReference>
<dbReference type="EMBL" id="JBAJEX010000005">
    <property type="protein sequence ID" value="MEO1767033.1"/>
    <property type="molecule type" value="Genomic_DNA"/>
</dbReference>
<feature type="domain" description="GGDEF" evidence="3">
    <location>
        <begin position="176"/>
        <end position="307"/>
    </location>
</feature>
<name>A0ABV0EEE5_9BURK</name>
<evidence type="ECO:0000313" key="5">
    <source>
        <dbReference type="Proteomes" id="UP001482231"/>
    </source>
</evidence>
<dbReference type="NCBIfam" id="TIGR00254">
    <property type="entry name" value="GGDEF"/>
    <property type="match status" value="1"/>
</dbReference>
<dbReference type="GO" id="GO:0052621">
    <property type="term" value="F:diguanylate cyclase activity"/>
    <property type="evidence" value="ECO:0007669"/>
    <property type="project" value="UniProtKB-EC"/>
</dbReference>
<dbReference type="InterPro" id="IPR050469">
    <property type="entry name" value="Diguanylate_Cyclase"/>
</dbReference>
<dbReference type="InterPro" id="IPR029787">
    <property type="entry name" value="Nucleotide_cyclase"/>
</dbReference>
<evidence type="ECO:0000256" key="1">
    <source>
        <dbReference type="ARBA" id="ARBA00012528"/>
    </source>
</evidence>
<proteinExistence type="predicted"/>
<comment type="catalytic activity">
    <reaction evidence="2">
        <text>2 GTP = 3',3'-c-di-GMP + 2 diphosphate</text>
        <dbReference type="Rhea" id="RHEA:24898"/>
        <dbReference type="ChEBI" id="CHEBI:33019"/>
        <dbReference type="ChEBI" id="CHEBI:37565"/>
        <dbReference type="ChEBI" id="CHEBI:58805"/>
        <dbReference type="EC" id="2.7.7.65"/>
    </reaction>
</comment>
<dbReference type="SUPFAM" id="SSF55073">
    <property type="entry name" value="Nucleotide cyclase"/>
    <property type="match status" value="1"/>
</dbReference>
<reference evidence="4 5" key="1">
    <citation type="submission" date="2024-02" db="EMBL/GenBank/DDBJ databases">
        <title>New thermophilic sulfur-oxidizing bacteria from a hot springs of the Uzon caldera (Kamchatka, Russia).</title>
        <authorList>
            <person name="Dukat A.M."/>
            <person name="Elcheninov A.G."/>
            <person name="Frolov E.N."/>
        </authorList>
    </citation>
    <scope>NUCLEOTIDE SEQUENCE [LARGE SCALE GENOMIC DNA]</scope>
    <source>
        <strain evidence="4 5">AK1</strain>
    </source>
</reference>
<keyword evidence="4" id="KW-0808">Transferase</keyword>
<evidence type="ECO:0000313" key="4">
    <source>
        <dbReference type="EMBL" id="MEO1767033.1"/>
    </source>
</evidence>
<dbReference type="PROSITE" id="PS50887">
    <property type="entry name" value="GGDEF"/>
    <property type="match status" value="1"/>
</dbReference>
<dbReference type="RefSeq" id="WP_347308144.1">
    <property type="nucleotide sequence ID" value="NZ_JBAJEX010000005.1"/>
</dbReference>
<gene>
    <name evidence="4" type="ORF">V6E02_07400</name>
</gene>